<evidence type="ECO:0000313" key="4">
    <source>
        <dbReference type="Proteomes" id="UP000176682"/>
    </source>
</evidence>
<dbReference type="InterPro" id="IPR029001">
    <property type="entry name" value="ITPase-like_fam"/>
</dbReference>
<reference evidence="3 4" key="1">
    <citation type="journal article" date="2016" name="Nat. Commun.">
        <title>Thousands of microbial genomes shed light on interconnected biogeochemical processes in an aquifer system.</title>
        <authorList>
            <person name="Anantharaman K."/>
            <person name="Brown C.T."/>
            <person name="Hug L.A."/>
            <person name="Sharon I."/>
            <person name="Castelle C.J."/>
            <person name="Probst A.J."/>
            <person name="Thomas B.C."/>
            <person name="Singh A."/>
            <person name="Wilkins M.J."/>
            <person name="Karaoz U."/>
            <person name="Brodie E.L."/>
            <person name="Williams K.H."/>
            <person name="Hubbard S.S."/>
            <person name="Banfield J.F."/>
        </authorList>
    </citation>
    <scope>NUCLEOTIDE SEQUENCE [LARGE SCALE GENOMIC DNA]</scope>
</reference>
<name>A0A1F5FGE6_9BACT</name>
<dbReference type="GO" id="GO:0005737">
    <property type="term" value="C:cytoplasm"/>
    <property type="evidence" value="ECO:0007669"/>
    <property type="project" value="TreeGrafter"/>
</dbReference>
<keyword evidence="2" id="KW-0378">Hydrolase</keyword>
<organism evidence="3 4">
    <name type="scientific">Candidatus Collierbacteria bacterium RIFOXYB1_FULL_49_13</name>
    <dbReference type="NCBI Taxonomy" id="1817728"/>
    <lineage>
        <taxon>Bacteria</taxon>
        <taxon>Candidatus Collieribacteriota</taxon>
    </lineage>
</organism>
<dbReference type="Gene3D" id="3.90.950.10">
    <property type="match status" value="1"/>
</dbReference>
<comment type="caution">
    <text evidence="3">The sequence shown here is derived from an EMBL/GenBank/DDBJ whole genome shotgun (WGS) entry which is preliminary data.</text>
</comment>
<dbReference type="SUPFAM" id="SSF52972">
    <property type="entry name" value="ITPase-like"/>
    <property type="match status" value="1"/>
</dbReference>
<proteinExistence type="inferred from homology"/>
<gene>
    <name evidence="3" type="ORF">A2368_02120</name>
</gene>
<evidence type="ECO:0000256" key="1">
    <source>
        <dbReference type="ARBA" id="ARBA00008023"/>
    </source>
</evidence>
<dbReference type="PANTHER" id="PTHR11067">
    <property type="entry name" value="INOSINE TRIPHOSPHATE PYROPHOSPHATASE/HAM1 PROTEIN"/>
    <property type="match status" value="1"/>
</dbReference>
<dbReference type="AlphaFoldDB" id="A0A1F5FGE6"/>
<evidence type="ECO:0000313" key="3">
    <source>
        <dbReference type="EMBL" id="OGD78686.1"/>
    </source>
</evidence>
<dbReference type="GO" id="GO:0009143">
    <property type="term" value="P:nucleoside triphosphate catabolic process"/>
    <property type="evidence" value="ECO:0007669"/>
    <property type="project" value="InterPro"/>
</dbReference>
<evidence type="ECO:0000256" key="2">
    <source>
        <dbReference type="ARBA" id="ARBA00022801"/>
    </source>
</evidence>
<dbReference type="InterPro" id="IPR002637">
    <property type="entry name" value="RdgB/HAM1"/>
</dbReference>
<sequence>MRKIVFVTGNEYKFQVAVEALKPYGIELEQIRLETPEIQSTKVEDVAGFSAKWVSEKLDRPAVLTDAGYYIQALCGFPGPFIKWVNSWLTAENYVKLMEGKVDRKIVVKECLAYCEPGKEPVVFVGEFVGQMAEKVGAKGTTPINEVFIPEGFDRVESEISREEMVKFWGTSGNWQKLGEYLKI</sequence>
<dbReference type="Proteomes" id="UP000176682">
    <property type="component" value="Unassembled WGS sequence"/>
</dbReference>
<dbReference type="PANTHER" id="PTHR11067:SF9">
    <property type="entry name" value="INOSINE TRIPHOSPHATE PYROPHOSPHATASE"/>
    <property type="match status" value="1"/>
</dbReference>
<evidence type="ECO:0008006" key="5">
    <source>
        <dbReference type="Google" id="ProtNLM"/>
    </source>
</evidence>
<accession>A0A1F5FGE6</accession>
<dbReference type="EMBL" id="MFAM01000039">
    <property type="protein sequence ID" value="OGD78686.1"/>
    <property type="molecule type" value="Genomic_DNA"/>
</dbReference>
<dbReference type="Pfam" id="PF01725">
    <property type="entry name" value="Ham1p_like"/>
    <property type="match status" value="1"/>
</dbReference>
<comment type="similarity">
    <text evidence="1">Belongs to the HAM1 NTPase family.</text>
</comment>
<dbReference type="GO" id="GO:0047429">
    <property type="term" value="F:nucleoside triphosphate diphosphatase activity"/>
    <property type="evidence" value="ECO:0007669"/>
    <property type="project" value="InterPro"/>
</dbReference>
<protein>
    <recommendedName>
        <fullName evidence="5">Non-canonical purine NTP pyrophosphatase</fullName>
    </recommendedName>
</protein>